<gene>
    <name evidence="1" type="ORF">ABMA28_004174</name>
</gene>
<dbReference type="EMBL" id="JBEDNZ010000015">
    <property type="protein sequence ID" value="KAL0829400.1"/>
    <property type="molecule type" value="Genomic_DNA"/>
</dbReference>
<proteinExistence type="predicted"/>
<comment type="caution">
    <text evidence="1">The sequence shown here is derived from an EMBL/GenBank/DDBJ whole genome shotgun (WGS) entry which is preliminary data.</text>
</comment>
<dbReference type="AlphaFoldDB" id="A0ABD0SUM5"/>
<accession>A0ABD0SUM5</accession>
<name>A0ABD0SUM5_LOXSC</name>
<dbReference type="Proteomes" id="UP001549921">
    <property type="component" value="Unassembled WGS sequence"/>
</dbReference>
<reference evidence="1 2" key="1">
    <citation type="submission" date="2024-06" db="EMBL/GenBank/DDBJ databases">
        <title>A chromosome-level genome assembly of beet webworm, Loxostege sticticalis.</title>
        <authorList>
            <person name="Zhang Y."/>
        </authorList>
    </citation>
    <scope>NUCLEOTIDE SEQUENCE [LARGE SCALE GENOMIC DNA]</scope>
    <source>
        <strain evidence="1">AQ028</strain>
        <tissue evidence="1">Male pupae</tissue>
    </source>
</reference>
<evidence type="ECO:0000313" key="2">
    <source>
        <dbReference type="Proteomes" id="UP001549921"/>
    </source>
</evidence>
<protein>
    <submittedName>
        <fullName evidence="1">Uncharacterized protein</fullName>
    </submittedName>
</protein>
<sequence>MSFSNLYNYDFFIILYNFNECMNYIHNLTSMKSTIIFERASVDYVNEDYLTGLKVNVRRYGRKSGYYVNLEGTIKHTWGNNISFHVILYEYLHNEYKRTFIEFHFKGGCDMLKSDPYLGKAVANTGVKCPAPPGFYQLANMTIPFEDFPYVWPFERARGVGIVTCGDVVIGNASLYLKFVQKE</sequence>
<evidence type="ECO:0000313" key="1">
    <source>
        <dbReference type="EMBL" id="KAL0829400.1"/>
    </source>
</evidence>
<organism evidence="1 2">
    <name type="scientific">Loxostege sticticalis</name>
    <name type="common">Beet webworm moth</name>
    <dbReference type="NCBI Taxonomy" id="481309"/>
    <lineage>
        <taxon>Eukaryota</taxon>
        <taxon>Metazoa</taxon>
        <taxon>Ecdysozoa</taxon>
        <taxon>Arthropoda</taxon>
        <taxon>Hexapoda</taxon>
        <taxon>Insecta</taxon>
        <taxon>Pterygota</taxon>
        <taxon>Neoptera</taxon>
        <taxon>Endopterygota</taxon>
        <taxon>Lepidoptera</taxon>
        <taxon>Glossata</taxon>
        <taxon>Ditrysia</taxon>
        <taxon>Pyraloidea</taxon>
        <taxon>Crambidae</taxon>
        <taxon>Pyraustinae</taxon>
        <taxon>Loxostege</taxon>
    </lineage>
</organism>